<dbReference type="PANTHER" id="PTHR45997:SF2">
    <property type="entry name" value="ATP DEPENDENT DNA LIGASE DOMAIN PROTEIN (AFU_ORTHOLOGUE AFUA_5G02430)"/>
    <property type="match status" value="1"/>
</dbReference>
<dbReference type="Pfam" id="PF01068">
    <property type="entry name" value="DNA_ligase_A_M"/>
    <property type="match status" value="1"/>
</dbReference>
<dbReference type="InterPro" id="IPR036599">
    <property type="entry name" value="DNA_ligase_N_sf"/>
</dbReference>
<feature type="region of interest" description="Disordered" evidence="7">
    <location>
        <begin position="943"/>
        <end position="970"/>
    </location>
</feature>
<dbReference type="EMBL" id="JANVFS010000001">
    <property type="protein sequence ID" value="KAJ4496295.1"/>
    <property type="molecule type" value="Genomic_DNA"/>
</dbReference>
<dbReference type="InterPro" id="IPR012340">
    <property type="entry name" value="NA-bd_OB-fold"/>
</dbReference>
<dbReference type="AlphaFoldDB" id="A0A9W9E183"/>
<dbReference type="InterPro" id="IPR016059">
    <property type="entry name" value="DNA_ligase_ATP-dep_CS"/>
</dbReference>
<dbReference type="Gene3D" id="3.30.470.30">
    <property type="entry name" value="DNA ligase/mRNA capping enzyme"/>
    <property type="match status" value="1"/>
</dbReference>
<dbReference type="Pfam" id="PF04675">
    <property type="entry name" value="DNA_ligase_A_N"/>
    <property type="match status" value="1"/>
</dbReference>
<dbReference type="Gene3D" id="2.40.50.140">
    <property type="entry name" value="Nucleic acid-binding proteins"/>
    <property type="match status" value="1"/>
</dbReference>
<keyword evidence="2" id="KW-0436">Ligase</keyword>
<evidence type="ECO:0000256" key="7">
    <source>
        <dbReference type="SAM" id="MobiDB-lite"/>
    </source>
</evidence>
<proteinExistence type="inferred from homology"/>
<protein>
    <recommendedName>
        <fullName evidence="8">ATP-dependent DNA ligase family profile domain-containing protein</fullName>
    </recommendedName>
</protein>
<feature type="compositionally biased region" description="Basic and acidic residues" evidence="7">
    <location>
        <begin position="403"/>
        <end position="417"/>
    </location>
</feature>
<evidence type="ECO:0000256" key="3">
    <source>
        <dbReference type="ARBA" id="ARBA00022741"/>
    </source>
</evidence>
<name>A0A9W9E183_9AGAR</name>
<feature type="coiled-coil region" evidence="6">
    <location>
        <begin position="737"/>
        <end position="764"/>
    </location>
</feature>
<keyword evidence="4" id="KW-0067">ATP-binding</keyword>
<dbReference type="GO" id="GO:0006310">
    <property type="term" value="P:DNA recombination"/>
    <property type="evidence" value="ECO:0007669"/>
    <property type="project" value="InterPro"/>
</dbReference>
<comment type="similarity">
    <text evidence="1">Belongs to the ATP-dependent DNA ligase family.</text>
</comment>
<dbReference type="InterPro" id="IPR029710">
    <property type="entry name" value="LIG4"/>
</dbReference>
<keyword evidence="5" id="KW-0539">Nucleus</keyword>
<dbReference type="PROSITE" id="PS50160">
    <property type="entry name" value="DNA_LIGASE_A3"/>
    <property type="match status" value="1"/>
</dbReference>
<dbReference type="PANTHER" id="PTHR45997">
    <property type="entry name" value="DNA LIGASE 4"/>
    <property type="match status" value="1"/>
</dbReference>
<dbReference type="GO" id="GO:0032807">
    <property type="term" value="C:DNA ligase IV complex"/>
    <property type="evidence" value="ECO:0007669"/>
    <property type="project" value="TreeGrafter"/>
</dbReference>
<dbReference type="PROSITE" id="PS00697">
    <property type="entry name" value="DNA_LIGASE_A1"/>
    <property type="match status" value="1"/>
</dbReference>
<keyword evidence="3" id="KW-0547">Nucleotide-binding</keyword>
<sequence length="1140" mass="129157">MSNRDIPEPIKFFRFAELVQEIAKKSKAKSIAERKAAGKDQAKTWFPALSVFKAYSRNLQAGPLPPGTTSILFRFLFPEEDHKRKFGLRDRSLIRDIADSLGVTEDAFCEQCDFAGCPGDHVYEFLLQRYSPDKDYRGNLDIVEVNELLNQLASTSPWSHVDYSKKTLSRNSTKSLLTRKDILKTLYRQMAPYEAAVLTQIILKDLRGLLYPQIERDPTAALKDYNTKAVKILTKENAMWAWDPSNSMNRSYRARWDLDIAAKAFEGGQEVGPRIGTQIGVPKSQKGRSCKHALSFFSDFSQVWAETKYDGERAQIHVQVIHGQKPRITIFSKSKRDSTSDRRAIHAVILDSLGLNGRPGVEPRIKRSVVLDAEMVPCEGTRILEFWRIRRLIRETAVGVRGRGRDRGSRRWTRDNDTQEEEEEDQSDECVSESSLLSNTQGQHLGLVFFDIMYLDDESLLQTPYNLRREKLEELIITEPGKAMLADRWLINLDEPSQNSPSDWSFDGKYTADDDEGMAYHREETADEDVNGGGTARRTLHDVFSRRIAVGEEGLVLKAADSEYNEAKKPWVKLKKDYIEGLGDTVDLVLLGAACVPDRALELRVPPTTLTTFYIGAQTNKEETANNSEALPHFYIYFTAAYGLSRVELEGLNFLLKNDDPIRYTTKQSPRDGLEYTYTMYDKLARPELLLRKPIAVELYGDRFTVPEGSKQYELRWPRITKYFRRHERSWSDCVSLQELRKQAREAMGRVAAAEAARKDAETTFIHPNARSGRNAFVNVNHRPEGMRKRVEMWRTRVAAADRPKKNKGSGEKSSGSLVKQRKRERSVHNDFGDSPRKKRVVGNGNGGDNIIPSSLAGWCTTASSRLLLLSEVPGRCVQMETSVMLDNSLAGISDDQIVPPVVGTIPGNTVDIVIPLVEHLVSEDQGVPLQNATNMIQFAIQEDSHPKNSSSSNDENNQPFAPNPPTPSLARTHFSQLELLRSKRRQYPSPPTSPIHSKRLDELVPPTVCQTDPSVDLFFKDALFWVPSLKDRQPGLPSVKSIVESGSRANGLEAFLGACRWNPRKYNPVKPPPTRGIVFVDLEDEWGSRWKRNVVDGIRYLERQWTCTDEPRLPIWIFDRRTVFQAGKDVGSQALDAFK</sequence>
<dbReference type="InterPro" id="IPR012308">
    <property type="entry name" value="DNA_ligase_ATP-dep_N"/>
</dbReference>
<dbReference type="GO" id="GO:0003677">
    <property type="term" value="F:DNA binding"/>
    <property type="evidence" value="ECO:0007669"/>
    <property type="project" value="InterPro"/>
</dbReference>
<dbReference type="Gene3D" id="1.10.3260.10">
    <property type="entry name" value="DNA ligase, ATP-dependent, N-terminal domain"/>
    <property type="match status" value="1"/>
</dbReference>
<evidence type="ECO:0000313" key="9">
    <source>
        <dbReference type="EMBL" id="KAJ4496295.1"/>
    </source>
</evidence>
<evidence type="ECO:0000256" key="6">
    <source>
        <dbReference type="SAM" id="Coils"/>
    </source>
</evidence>
<evidence type="ECO:0000256" key="4">
    <source>
        <dbReference type="ARBA" id="ARBA00022840"/>
    </source>
</evidence>
<feature type="region of interest" description="Disordered" evidence="7">
    <location>
        <begin position="798"/>
        <end position="846"/>
    </location>
</feature>
<feature type="compositionally biased region" description="Basic and acidic residues" evidence="7">
    <location>
        <begin position="827"/>
        <end position="836"/>
    </location>
</feature>
<comment type="caution">
    <text evidence="9">The sequence shown here is derived from an EMBL/GenBank/DDBJ whole genome shotgun (WGS) entry which is preliminary data.</text>
</comment>
<evidence type="ECO:0000256" key="5">
    <source>
        <dbReference type="ARBA" id="ARBA00023242"/>
    </source>
</evidence>
<evidence type="ECO:0000259" key="8">
    <source>
        <dbReference type="PROSITE" id="PS50160"/>
    </source>
</evidence>
<organism evidence="9 10">
    <name type="scientific">Lentinula lateritia</name>
    <dbReference type="NCBI Taxonomy" id="40482"/>
    <lineage>
        <taxon>Eukaryota</taxon>
        <taxon>Fungi</taxon>
        <taxon>Dikarya</taxon>
        <taxon>Basidiomycota</taxon>
        <taxon>Agaricomycotina</taxon>
        <taxon>Agaricomycetes</taxon>
        <taxon>Agaricomycetidae</taxon>
        <taxon>Agaricales</taxon>
        <taxon>Marasmiineae</taxon>
        <taxon>Omphalotaceae</taxon>
        <taxon>Lentinula</taxon>
    </lineage>
</organism>
<dbReference type="GO" id="GO:0006297">
    <property type="term" value="P:nucleotide-excision repair, DNA gap filling"/>
    <property type="evidence" value="ECO:0007669"/>
    <property type="project" value="TreeGrafter"/>
</dbReference>
<feature type="compositionally biased region" description="Polar residues" evidence="7">
    <location>
        <begin position="948"/>
        <end position="961"/>
    </location>
</feature>
<evidence type="ECO:0000256" key="1">
    <source>
        <dbReference type="ARBA" id="ARBA00007572"/>
    </source>
</evidence>
<dbReference type="SUPFAM" id="SSF56091">
    <property type="entry name" value="DNA ligase/mRNA capping enzyme, catalytic domain"/>
    <property type="match status" value="1"/>
</dbReference>
<reference evidence="9" key="2">
    <citation type="journal article" date="2023" name="Proc. Natl. Acad. Sci. U.S.A.">
        <title>A global phylogenomic analysis of the shiitake genus Lentinula.</title>
        <authorList>
            <person name="Sierra-Patev S."/>
            <person name="Min B."/>
            <person name="Naranjo-Ortiz M."/>
            <person name="Looney B."/>
            <person name="Konkel Z."/>
            <person name="Slot J.C."/>
            <person name="Sakamoto Y."/>
            <person name="Steenwyk J.L."/>
            <person name="Rokas A."/>
            <person name="Carro J."/>
            <person name="Camarero S."/>
            <person name="Ferreira P."/>
            <person name="Molpeceres G."/>
            <person name="Ruiz-Duenas F.J."/>
            <person name="Serrano A."/>
            <person name="Henrissat B."/>
            <person name="Drula E."/>
            <person name="Hughes K.W."/>
            <person name="Mata J.L."/>
            <person name="Ishikawa N.K."/>
            <person name="Vargas-Isla R."/>
            <person name="Ushijima S."/>
            <person name="Smith C.A."/>
            <person name="Donoghue J."/>
            <person name="Ahrendt S."/>
            <person name="Andreopoulos W."/>
            <person name="He G."/>
            <person name="LaButti K."/>
            <person name="Lipzen A."/>
            <person name="Ng V."/>
            <person name="Riley R."/>
            <person name="Sandor L."/>
            <person name="Barry K."/>
            <person name="Martinez A.T."/>
            <person name="Xiao Y."/>
            <person name="Gibbons J.G."/>
            <person name="Terashima K."/>
            <person name="Grigoriev I.V."/>
            <person name="Hibbett D."/>
        </authorList>
    </citation>
    <scope>NUCLEOTIDE SEQUENCE</scope>
    <source>
        <strain evidence="9">Sp2 HRB7682 ss15</strain>
    </source>
</reference>
<gene>
    <name evidence="9" type="ORF">C8J55DRAFT_496278</name>
</gene>
<dbReference type="GO" id="GO:0006303">
    <property type="term" value="P:double-strand break repair via nonhomologous end joining"/>
    <property type="evidence" value="ECO:0007669"/>
    <property type="project" value="TreeGrafter"/>
</dbReference>
<keyword evidence="6" id="KW-0175">Coiled coil</keyword>
<dbReference type="GO" id="GO:0005524">
    <property type="term" value="F:ATP binding"/>
    <property type="evidence" value="ECO:0007669"/>
    <property type="project" value="UniProtKB-KW"/>
</dbReference>
<dbReference type="Proteomes" id="UP001150238">
    <property type="component" value="Unassembled WGS sequence"/>
</dbReference>
<evidence type="ECO:0000256" key="2">
    <source>
        <dbReference type="ARBA" id="ARBA00022598"/>
    </source>
</evidence>
<feature type="domain" description="ATP-dependent DNA ligase family profile" evidence="8">
    <location>
        <begin position="438"/>
        <end position="593"/>
    </location>
</feature>
<feature type="region of interest" description="Disordered" evidence="7">
    <location>
        <begin position="403"/>
        <end position="436"/>
    </location>
</feature>
<reference evidence="9" key="1">
    <citation type="submission" date="2022-08" db="EMBL/GenBank/DDBJ databases">
        <authorList>
            <consortium name="DOE Joint Genome Institute"/>
            <person name="Min B."/>
            <person name="Riley R."/>
            <person name="Sierra-Patev S."/>
            <person name="Naranjo-Ortiz M."/>
            <person name="Looney B."/>
            <person name="Konkel Z."/>
            <person name="Slot J.C."/>
            <person name="Sakamoto Y."/>
            <person name="Steenwyk J.L."/>
            <person name="Rokas A."/>
            <person name="Carro J."/>
            <person name="Camarero S."/>
            <person name="Ferreira P."/>
            <person name="Molpeceres G."/>
            <person name="Ruiz-Duenas F.J."/>
            <person name="Serrano A."/>
            <person name="Henrissat B."/>
            <person name="Drula E."/>
            <person name="Hughes K.W."/>
            <person name="Mata J.L."/>
            <person name="Ishikawa N.K."/>
            <person name="Vargas-Isla R."/>
            <person name="Ushijima S."/>
            <person name="Smith C.A."/>
            <person name="Ahrendt S."/>
            <person name="Andreopoulos W."/>
            <person name="He G."/>
            <person name="Labutti K."/>
            <person name="Lipzen A."/>
            <person name="Ng V."/>
            <person name="Sandor L."/>
            <person name="Barry K."/>
            <person name="Martinez A.T."/>
            <person name="Xiao Y."/>
            <person name="Gibbons J.G."/>
            <person name="Terashima K."/>
            <person name="Hibbett D.S."/>
            <person name="Grigoriev I.V."/>
        </authorList>
    </citation>
    <scope>NUCLEOTIDE SEQUENCE</scope>
    <source>
        <strain evidence="9">Sp2 HRB7682 ss15</strain>
    </source>
</reference>
<feature type="compositionally biased region" description="Acidic residues" evidence="7">
    <location>
        <begin position="418"/>
        <end position="431"/>
    </location>
</feature>
<dbReference type="InterPro" id="IPR012310">
    <property type="entry name" value="DNA_ligase_ATP-dep_cent"/>
</dbReference>
<accession>A0A9W9E183</accession>
<dbReference type="PROSITE" id="PS00333">
    <property type="entry name" value="DNA_LIGASE_A2"/>
    <property type="match status" value="1"/>
</dbReference>
<dbReference type="GO" id="GO:0003910">
    <property type="term" value="F:DNA ligase (ATP) activity"/>
    <property type="evidence" value="ECO:0007669"/>
    <property type="project" value="InterPro"/>
</dbReference>
<evidence type="ECO:0000313" key="10">
    <source>
        <dbReference type="Proteomes" id="UP001150238"/>
    </source>
</evidence>